<dbReference type="SUPFAM" id="SSF49562">
    <property type="entry name" value="C2 domain (Calcium/lipid-binding domain, CaLB)"/>
    <property type="match status" value="1"/>
</dbReference>
<sequence>MTSRRSSSEPNNVTGTCLSDLLRAELPERRCAYEDPLYWKCRNNHETTSGAQARLEKLMNQNGNRFCADCGAANPKWVSLNPGAFICIKCSGVHRNLGVHITKVLSVNLDVWTDDEVNALGDLGGNAVVNLKYEASLPHNTKPRPDSSSEERSDFIRRKYVHKEFVFTEEQMSCPFQPNGKELMLNTSQNDSSGTSSAAQEKKSLNKQATRHQVGTAFRNSLGRKEAEHKAYKKKNSLVIEAGMVEFVGLIKVNVVKGTNLAVQDMMTSDPYVILTLGQQSVRTWVIKNNLNPVWNEMLILSIPDNIPRLKVIVYDKDTFSIDDFMGEAEIDIKPLLNAAKAFESPTTLEPTQLGKYLASGDNTLVKDSIIILCDGKVKQEVTLKLQKVERGELQIELECVPLTQ</sequence>
<keyword evidence="2" id="KW-0479">Metal-binding</keyword>
<name>A0AAN7PZ59_9MYRT</name>
<dbReference type="InterPro" id="IPR037278">
    <property type="entry name" value="ARFGAP/RecO"/>
</dbReference>
<dbReference type="Pfam" id="PF00168">
    <property type="entry name" value="C2"/>
    <property type="match status" value="1"/>
</dbReference>
<accession>A0AAN7PZ59</accession>
<dbReference type="CDD" id="cd04038">
    <property type="entry name" value="C2_ArfGAP"/>
    <property type="match status" value="1"/>
</dbReference>
<dbReference type="GO" id="GO:0005543">
    <property type="term" value="F:phospholipid binding"/>
    <property type="evidence" value="ECO:0007669"/>
    <property type="project" value="InterPro"/>
</dbReference>
<dbReference type="EMBL" id="JAXIOK010000013">
    <property type="protein sequence ID" value="KAK4756677.1"/>
    <property type="molecule type" value="Genomic_DNA"/>
</dbReference>
<dbReference type="InterPro" id="IPR000008">
    <property type="entry name" value="C2_dom"/>
</dbReference>
<dbReference type="AlphaFoldDB" id="A0AAN7PZ59"/>
<keyword evidence="1" id="KW-0343">GTPase activation</keyword>
<evidence type="ECO:0000259" key="9">
    <source>
        <dbReference type="PROSITE" id="PS50115"/>
    </source>
</evidence>
<dbReference type="PROSITE" id="PS50004">
    <property type="entry name" value="C2"/>
    <property type="match status" value="1"/>
</dbReference>
<evidence type="ECO:0000256" key="6">
    <source>
        <dbReference type="PROSITE-ProRule" id="PRU00288"/>
    </source>
</evidence>
<dbReference type="PANTHER" id="PTHR46220:SF2">
    <property type="entry name" value="ADP-RIBOSYLATION FACTOR GTPASE-ACTIVATING PROTEIN AGD11-RELATED"/>
    <property type="match status" value="1"/>
</dbReference>
<evidence type="ECO:0008006" key="12">
    <source>
        <dbReference type="Google" id="ProtNLM"/>
    </source>
</evidence>
<dbReference type="Proteomes" id="UP001345219">
    <property type="component" value="Chromosome 6"/>
</dbReference>
<organism evidence="10 11">
    <name type="scientific">Trapa incisa</name>
    <dbReference type="NCBI Taxonomy" id="236973"/>
    <lineage>
        <taxon>Eukaryota</taxon>
        <taxon>Viridiplantae</taxon>
        <taxon>Streptophyta</taxon>
        <taxon>Embryophyta</taxon>
        <taxon>Tracheophyta</taxon>
        <taxon>Spermatophyta</taxon>
        <taxon>Magnoliopsida</taxon>
        <taxon>eudicotyledons</taxon>
        <taxon>Gunneridae</taxon>
        <taxon>Pentapetalae</taxon>
        <taxon>rosids</taxon>
        <taxon>malvids</taxon>
        <taxon>Myrtales</taxon>
        <taxon>Lythraceae</taxon>
        <taxon>Trapa</taxon>
    </lineage>
</organism>
<dbReference type="Gene3D" id="2.60.40.150">
    <property type="entry name" value="C2 domain"/>
    <property type="match status" value="1"/>
</dbReference>
<dbReference type="CDD" id="cd08204">
    <property type="entry name" value="ArfGap"/>
    <property type="match status" value="1"/>
</dbReference>
<keyword evidence="11" id="KW-1185">Reference proteome</keyword>
<feature type="domain" description="Arf-GAP" evidence="9">
    <location>
        <begin position="52"/>
        <end position="173"/>
    </location>
</feature>
<evidence type="ECO:0000256" key="1">
    <source>
        <dbReference type="ARBA" id="ARBA00022468"/>
    </source>
</evidence>
<dbReference type="Gene3D" id="1.10.220.150">
    <property type="entry name" value="Arf GTPase activating protein"/>
    <property type="match status" value="1"/>
</dbReference>
<dbReference type="PROSITE" id="PS50115">
    <property type="entry name" value="ARFGAP"/>
    <property type="match status" value="1"/>
</dbReference>
<reference evidence="10 11" key="1">
    <citation type="journal article" date="2023" name="Hortic Res">
        <title>Pangenome of water caltrop reveals structural variations and asymmetric subgenome divergence after allopolyploidization.</title>
        <authorList>
            <person name="Zhang X."/>
            <person name="Chen Y."/>
            <person name="Wang L."/>
            <person name="Yuan Y."/>
            <person name="Fang M."/>
            <person name="Shi L."/>
            <person name="Lu R."/>
            <person name="Comes H.P."/>
            <person name="Ma Y."/>
            <person name="Chen Y."/>
            <person name="Huang G."/>
            <person name="Zhou Y."/>
            <person name="Zheng Z."/>
            <person name="Qiu Y."/>
        </authorList>
    </citation>
    <scope>NUCLEOTIDE SEQUENCE [LARGE SCALE GENOMIC DNA]</scope>
    <source>
        <tissue evidence="10">Roots</tissue>
    </source>
</reference>
<evidence type="ECO:0000259" key="8">
    <source>
        <dbReference type="PROSITE" id="PS50004"/>
    </source>
</evidence>
<dbReference type="InterPro" id="IPR035892">
    <property type="entry name" value="C2_domain_sf"/>
</dbReference>
<feature type="domain" description="C2" evidence="8">
    <location>
        <begin position="232"/>
        <end position="347"/>
    </location>
</feature>
<dbReference type="GO" id="GO:0005096">
    <property type="term" value="F:GTPase activator activity"/>
    <property type="evidence" value="ECO:0007669"/>
    <property type="project" value="UniProtKB-KW"/>
</dbReference>
<keyword evidence="5" id="KW-0106">Calcium</keyword>
<feature type="compositionally biased region" description="Polar residues" evidence="7">
    <location>
        <begin position="185"/>
        <end position="199"/>
    </location>
</feature>
<evidence type="ECO:0000313" key="11">
    <source>
        <dbReference type="Proteomes" id="UP001345219"/>
    </source>
</evidence>
<dbReference type="InterPro" id="IPR001164">
    <property type="entry name" value="ArfGAP_dom"/>
</dbReference>
<evidence type="ECO:0000256" key="2">
    <source>
        <dbReference type="ARBA" id="ARBA00022723"/>
    </source>
</evidence>
<proteinExistence type="predicted"/>
<evidence type="ECO:0000256" key="4">
    <source>
        <dbReference type="ARBA" id="ARBA00022833"/>
    </source>
</evidence>
<dbReference type="SMART" id="SM00105">
    <property type="entry name" value="ArfGap"/>
    <property type="match status" value="1"/>
</dbReference>
<dbReference type="FunFam" id="1.10.220.150:FF:000009">
    <property type="entry name" value="stromal membrane-associated protein 1 isoform X1"/>
    <property type="match status" value="1"/>
</dbReference>
<evidence type="ECO:0000313" key="10">
    <source>
        <dbReference type="EMBL" id="KAK4756677.1"/>
    </source>
</evidence>
<dbReference type="FunFam" id="2.60.40.150:FF:000190">
    <property type="entry name" value="ADP-ribosylation factor GTPase-activating protein AGD12"/>
    <property type="match status" value="1"/>
</dbReference>
<gene>
    <name evidence="10" type="ORF">SAY87_006804</name>
</gene>
<dbReference type="GO" id="GO:0008270">
    <property type="term" value="F:zinc ion binding"/>
    <property type="evidence" value="ECO:0007669"/>
    <property type="project" value="UniProtKB-KW"/>
</dbReference>
<dbReference type="SUPFAM" id="SSF57863">
    <property type="entry name" value="ArfGap/RecO-like zinc finger"/>
    <property type="match status" value="1"/>
</dbReference>
<dbReference type="PRINTS" id="PR00405">
    <property type="entry name" value="REVINTRACTNG"/>
</dbReference>
<protein>
    <recommendedName>
        <fullName evidence="12">ADP-ribosylation factor GTPase-activating protein AGD11</fullName>
    </recommendedName>
</protein>
<evidence type="ECO:0000256" key="3">
    <source>
        <dbReference type="ARBA" id="ARBA00022771"/>
    </source>
</evidence>
<dbReference type="InterPro" id="IPR038508">
    <property type="entry name" value="ArfGAP_dom_sf"/>
</dbReference>
<keyword evidence="3 6" id="KW-0863">Zinc-finger</keyword>
<dbReference type="Pfam" id="PF01412">
    <property type="entry name" value="ArfGap"/>
    <property type="match status" value="1"/>
</dbReference>
<dbReference type="SMART" id="SM00239">
    <property type="entry name" value="C2"/>
    <property type="match status" value="1"/>
</dbReference>
<dbReference type="InterPro" id="IPR044518">
    <property type="entry name" value="ARF_GAP_AGD11/12/13"/>
</dbReference>
<dbReference type="PANTHER" id="PTHR46220">
    <property type="entry name" value="ADP-RIBOSYLATION FACTOR GTPASE-ACTIVATING PROTEIN AGD12"/>
    <property type="match status" value="1"/>
</dbReference>
<keyword evidence="4" id="KW-0862">Zinc</keyword>
<comment type="caution">
    <text evidence="10">The sequence shown here is derived from an EMBL/GenBank/DDBJ whole genome shotgun (WGS) entry which is preliminary data.</text>
</comment>
<feature type="region of interest" description="Disordered" evidence="7">
    <location>
        <begin position="179"/>
        <end position="212"/>
    </location>
</feature>
<evidence type="ECO:0000256" key="5">
    <source>
        <dbReference type="ARBA" id="ARBA00022837"/>
    </source>
</evidence>
<evidence type="ECO:0000256" key="7">
    <source>
        <dbReference type="SAM" id="MobiDB-lite"/>
    </source>
</evidence>